<dbReference type="OrthoDB" id="9909088at2"/>
<dbReference type="Proteomes" id="UP000035489">
    <property type="component" value="Unassembled WGS sequence"/>
</dbReference>
<dbReference type="EMBL" id="LCYG01000008">
    <property type="protein sequence ID" value="KLK94661.1"/>
    <property type="molecule type" value="Genomic_DNA"/>
</dbReference>
<dbReference type="RefSeq" id="WP_047187397.1">
    <property type="nucleotide sequence ID" value="NZ_LCYG01000008.1"/>
</dbReference>
<dbReference type="PATRIC" id="fig|1225564.3.peg.6562"/>
<sequence length="78" mass="8555">MMIDDEVEAVARAIARARHPASPENPTPVPETVSEHHRDLARLTIATLARHRAAKAESSDKLGPGEMEHPAADRHDMD</sequence>
<keyword evidence="3" id="KW-1185">Reference proteome</keyword>
<reference evidence="2 3" key="1">
    <citation type="submission" date="2015-05" db="EMBL/GenBank/DDBJ databases">
        <title>Draft genome sequence of Microvirga vignae strain BR3299, a novel nitrogen fixing bacteria isolated from Brazil semi-aired region.</title>
        <authorList>
            <person name="Zilli J.E."/>
            <person name="Passos S.R."/>
            <person name="Leite J."/>
            <person name="Baldani J.I."/>
            <person name="Xavier G.R."/>
            <person name="Rumjaneck N.G."/>
            <person name="Simoes-Araujo J.L."/>
        </authorList>
    </citation>
    <scope>NUCLEOTIDE SEQUENCE [LARGE SCALE GENOMIC DNA]</scope>
    <source>
        <strain evidence="2 3">BR3299</strain>
    </source>
</reference>
<dbReference type="AlphaFoldDB" id="A0A0H1RIH8"/>
<organism evidence="2 3">
    <name type="scientific">Microvirga vignae</name>
    <dbReference type="NCBI Taxonomy" id="1225564"/>
    <lineage>
        <taxon>Bacteria</taxon>
        <taxon>Pseudomonadati</taxon>
        <taxon>Pseudomonadota</taxon>
        <taxon>Alphaproteobacteria</taxon>
        <taxon>Hyphomicrobiales</taxon>
        <taxon>Methylobacteriaceae</taxon>
        <taxon>Microvirga</taxon>
    </lineage>
</organism>
<feature type="region of interest" description="Disordered" evidence="1">
    <location>
        <begin position="51"/>
        <end position="78"/>
    </location>
</feature>
<feature type="region of interest" description="Disordered" evidence="1">
    <location>
        <begin position="15"/>
        <end position="37"/>
    </location>
</feature>
<name>A0A0H1RIH8_9HYPH</name>
<evidence type="ECO:0000256" key="1">
    <source>
        <dbReference type="SAM" id="MobiDB-lite"/>
    </source>
</evidence>
<protein>
    <submittedName>
        <fullName evidence="2">Uncharacterized protein</fullName>
    </submittedName>
</protein>
<comment type="caution">
    <text evidence="2">The sequence shown here is derived from an EMBL/GenBank/DDBJ whole genome shotgun (WGS) entry which is preliminary data.</text>
</comment>
<evidence type="ECO:0000313" key="3">
    <source>
        <dbReference type="Proteomes" id="UP000035489"/>
    </source>
</evidence>
<evidence type="ECO:0000313" key="2">
    <source>
        <dbReference type="EMBL" id="KLK94661.1"/>
    </source>
</evidence>
<gene>
    <name evidence="2" type="ORF">AA309_02455</name>
</gene>
<proteinExistence type="predicted"/>
<feature type="compositionally biased region" description="Basic and acidic residues" evidence="1">
    <location>
        <begin position="66"/>
        <end position="78"/>
    </location>
</feature>
<accession>A0A0H1RIH8</accession>